<dbReference type="EMBL" id="JBHRYQ010000001">
    <property type="protein sequence ID" value="MFC3812944.1"/>
    <property type="molecule type" value="Genomic_DNA"/>
</dbReference>
<evidence type="ECO:0000256" key="2">
    <source>
        <dbReference type="SAM" id="MobiDB-lite"/>
    </source>
</evidence>
<name>A0ABV7Z2E3_9BACT</name>
<dbReference type="RefSeq" id="WP_379839850.1">
    <property type="nucleotide sequence ID" value="NZ_JBHRYQ010000001.1"/>
</dbReference>
<proteinExistence type="predicted"/>
<comment type="caution">
    <text evidence="3">The sequence shown here is derived from an EMBL/GenBank/DDBJ whole genome shotgun (WGS) entry which is preliminary data.</text>
</comment>
<sequence length="275" mass="30905">MKNKNHLLLILGISAILVVFLATRSKIVVKDEEQAVQKTSSSQEEHDDEDSEEHQMAIPLEVQNKVAAFRKELSGASPTKTQELYSNIAQVYVQASVFDSAGYYFEKIAVQSPNKTNWTRVGEAYFQAYNLALSPQKIEAFVEKARNGFNQVLKLDPNDLNAKTNLGMTYVKSDSPMKAIGMLREVLDQNPNYVPAIMSLGGLSMQSNQFDKALIRFQNVLRIEPNNQNAKIGMAYSLIELDRKPEAKKIFEEVLNGEIDPVMKDELTKTLNSLK</sequence>
<evidence type="ECO:0000256" key="1">
    <source>
        <dbReference type="PROSITE-ProRule" id="PRU00339"/>
    </source>
</evidence>
<accession>A0ABV7Z2E3</accession>
<dbReference type="SUPFAM" id="SSF48452">
    <property type="entry name" value="TPR-like"/>
    <property type="match status" value="1"/>
</dbReference>
<dbReference type="Gene3D" id="1.25.40.10">
    <property type="entry name" value="Tetratricopeptide repeat domain"/>
    <property type="match status" value="1"/>
</dbReference>
<dbReference type="PROSITE" id="PS50005">
    <property type="entry name" value="TPR"/>
    <property type="match status" value="2"/>
</dbReference>
<dbReference type="PANTHER" id="PTHR12558">
    <property type="entry name" value="CELL DIVISION CYCLE 16,23,27"/>
    <property type="match status" value="1"/>
</dbReference>
<gene>
    <name evidence="3" type="ORF">ACFOOI_19935</name>
</gene>
<dbReference type="SMART" id="SM00028">
    <property type="entry name" value="TPR"/>
    <property type="match status" value="2"/>
</dbReference>
<feature type="repeat" description="TPR" evidence="1">
    <location>
        <begin position="194"/>
        <end position="227"/>
    </location>
</feature>
<dbReference type="PANTHER" id="PTHR12558:SF13">
    <property type="entry name" value="CELL DIVISION CYCLE PROTEIN 27 HOMOLOG"/>
    <property type="match status" value="1"/>
</dbReference>
<keyword evidence="1" id="KW-0802">TPR repeat</keyword>
<keyword evidence="4" id="KW-1185">Reference proteome</keyword>
<dbReference type="Proteomes" id="UP001595616">
    <property type="component" value="Unassembled WGS sequence"/>
</dbReference>
<organism evidence="3 4">
    <name type="scientific">Lacihabitans lacunae</name>
    <dbReference type="NCBI Taxonomy" id="1028214"/>
    <lineage>
        <taxon>Bacteria</taxon>
        <taxon>Pseudomonadati</taxon>
        <taxon>Bacteroidota</taxon>
        <taxon>Cytophagia</taxon>
        <taxon>Cytophagales</taxon>
        <taxon>Leadbetterellaceae</taxon>
        <taxon>Lacihabitans</taxon>
    </lineage>
</organism>
<feature type="region of interest" description="Disordered" evidence="2">
    <location>
        <begin position="33"/>
        <end position="54"/>
    </location>
</feature>
<evidence type="ECO:0000313" key="3">
    <source>
        <dbReference type="EMBL" id="MFC3812944.1"/>
    </source>
</evidence>
<protein>
    <submittedName>
        <fullName evidence="3">Tetratricopeptide repeat protein</fullName>
    </submittedName>
</protein>
<reference evidence="4" key="1">
    <citation type="journal article" date="2019" name="Int. J. Syst. Evol. Microbiol.">
        <title>The Global Catalogue of Microorganisms (GCM) 10K type strain sequencing project: providing services to taxonomists for standard genome sequencing and annotation.</title>
        <authorList>
            <consortium name="The Broad Institute Genomics Platform"/>
            <consortium name="The Broad Institute Genome Sequencing Center for Infectious Disease"/>
            <person name="Wu L."/>
            <person name="Ma J."/>
        </authorList>
    </citation>
    <scope>NUCLEOTIDE SEQUENCE [LARGE SCALE GENOMIC DNA]</scope>
    <source>
        <strain evidence="4">CECT 7956</strain>
    </source>
</reference>
<evidence type="ECO:0000313" key="4">
    <source>
        <dbReference type="Proteomes" id="UP001595616"/>
    </source>
</evidence>
<feature type="repeat" description="TPR" evidence="1">
    <location>
        <begin position="160"/>
        <end position="193"/>
    </location>
</feature>
<dbReference type="InterPro" id="IPR019734">
    <property type="entry name" value="TPR_rpt"/>
</dbReference>
<dbReference type="Pfam" id="PF14559">
    <property type="entry name" value="TPR_19"/>
    <property type="match status" value="1"/>
</dbReference>
<dbReference type="InterPro" id="IPR011990">
    <property type="entry name" value="TPR-like_helical_dom_sf"/>
</dbReference>